<keyword evidence="2" id="KW-1185">Reference proteome</keyword>
<evidence type="ECO:0000313" key="1">
    <source>
        <dbReference type="EMBL" id="KAG5585784.1"/>
    </source>
</evidence>
<accession>A0A9J5XFW5</accession>
<gene>
    <name evidence="1" type="ORF">H5410_046218</name>
</gene>
<dbReference type="Proteomes" id="UP000824120">
    <property type="component" value="Chromosome 9"/>
</dbReference>
<protein>
    <submittedName>
        <fullName evidence="1">Uncharacterized protein</fullName>
    </submittedName>
</protein>
<name>A0A9J5XFW5_SOLCO</name>
<reference evidence="1 2" key="1">
    <citation type="submission" date="2020-09" db="EMBL/GenBank/DDBJ databases">
        <title>De no assembly of potato wild relative species, Solanum commersonii.</title>
        <authorList>
            <person name="Cho K."/>
        </authorList>
    </citation>
    <scope>NUCLEOTIDE SEQUENCE [LARGE SCALE GENOMIC DNA]</scope>
    <source>
        <strain evidence="1">LZ3.2</strain>
        <tissue evidence="1">Leaf</tissue>
    </source>
</reference>
<sequence length="140" mass="15364">MSTHSLGYQSSGFGFMTSLLGMPKTHGIKKTHFQLMEDELLSSSLHKTLSKRERKDFLTTLVDIANELGNLPFNQLIALSVLPSASSYSGSLGNIASRIGSKGGACKFGNSPSWTRRSAVFYSCSFQPFLLHFVSKCPFF</sequence>
<evidence type="ECO:0000313" key="2">
    <source>
        <dbReference type="Proteomes" id="UP000824120"/>
    </source>
</evidence>
<dbReference type="EMBL" id="JACXVP010000009">
    <property type="protein sequence ID" value="KAG5585784.1"/>
    <property type="molecule type" value="Genomic_DNA"/>
</dbReference>
<organism evidence="1 2">
    <name type="scientific">Solanum commersonii</name>
    <name type="common">Commerson's wild potato</name>
    <name type="synonym">Commerson's nightshade</name>
    <dbReference type="NCBI Taxonomy" id="4109"/>
    <lineage>
        <taxon>Eukaryota</taxon>
        <taxon>Viridiplantae</taxon>
        <taxon>Streptophyta</taxon>
        <taxon>Embryophyta</taxon>
        <taxon>Tracheophyta</taxon>
        <taxon>Spermatophyta</taxon>
        <taxon>Magnoliopsida</taxon>
        <taxon>eudicotyledons</taxon>
        <taxon>Gunneridae</taxon>
        <taxon>Pentapetalae</taxon>
        <taxon>asterids</taxon>
        <taxon>lamiids</taxon>
        <taxon>Solanales</taxon>
        <taxon>Solanaceae</taxon>
        <taxon>Solanoideae</taxon>
        <taxon>Solaneae</taxon>
        <taxon>Solanum</taxon>
    </lineage>
</organism>
<comment type="caution">
    <text evidence="1">The sequence shown here is derived from an EMBL/GenBank/DDBJ whole genome shotgun (WGS) entry which is preliminary data.</text>
</comment>
<proteinExistence type="predicted"/>
<dbReference type="AlphaFoldDB" id="A0A9J5XFW5"/>